<accession>A0A4R5LBK5</accession>
<dbReference type="Gene3D" id="1.10.10.10">
    <property type="entry name" value="Winged helix-like DNA-binding domain superfamily/Winged helix DNA-binding domain"/>
    <property type="match status" value="1"/>
</dbReference>
<reference evidence="5 6" key="1">
    <citation type="submission" date="2019-03" db="EMBL/GenBank/DDBJ databases">
        <title>Paraburkholderia sp. isolated from native Mimosa gymnas in Guartela State Park, Brazil.</title>
        <authorList>
            <person name="Paulitsch F."/>
            <person name="Hungria M."/>
            <person name="Delamuta J.R.M."/>
            <person name="Ribeiro R.A."/>
            <person name="Dall'Agnol R."/>
            <person name="Silva J.S.B."/>
        </authorList>
    </citation>
    <scope>NUCLEOTIDE SEQUENCE [LARGE SCALE GENOMIC DNA]</scope>
    <source>
        <strain evidence="5 6">CNPSo 3008</strain>
    </source>
</reference>
<dbReference type="GO" id="GO:0003700">
    <property type="term" value="F:DNA-binding transcription factor activity"/>
    <property type="evidence" value="ECO:0007669"/>
    <property type="project" value="InterPro"/>
</dbReference>
<organism evidence="5 6">
    <name type="scientific">Paraburkholderia guartelaensis</name>
    <dbReference type="NCBI Taxonomy" id="2546446"/>
    <lineage>
        <taxon>Bacteria</taxon>
        <taxon>Pseudomonadati</taxon>
        <taxon>Pseudomonadota</taxon>
        <taxon>Betaproteobacteria</taxon>
        <taxon>Burkholderiales</taxon>
        <taxon>Burkholderiaceae</taxon>
        <taxon>Paraburkholderia</taxon>
    </lineage>
</organism>
<dbReference type="OrthoDB" id="9791888at2"/>
<keyword evidence="1" id="KW-0805">Transcription regulation</keyword>
<protein>
    <submittedName>
        <fullName evidence="5">ArsR family transcriptional regulator</fullName>
    </submittedName>
</protein>
<dbReference type="GO" id="GO:0003677">
    <property type="term" value="F:DNA binding"/>
    <property type="evidence" value="ECO:0007669"/>
    <property type="project" value="UniProtKB-KW"/>
</dbReference>
<gene>
    <name evidence="5" type="ORF">E1N52_19435</name>
</gene>
<dbReference type="RefSeq" id="WP_133184357.1">
    <property type="nucleotide sequence ID" value="NZ_SMOD01000014.1"/>
</dbReference>
<evidence type="ECO:0000313" key="5">
    <source>
        <dbReference type="EMBL" id="TDG06507.1"/>
    </source>
</evidence>
<name>A0A4R5LBK5_9BURK</name>
<proteinExistence type="predicted"/>
<feature type="domain" description="HTH arsR-type" evidence="4">
    <location>
        <begin position="1"/>
        <end position="89"/>
    </location>
</feature>
<dbReference type="InterPro" id="IPR001845">
    <property type="entry name" value="HTH_ArsR_DNA-bd_dom"/>
</dbReference>
<dbReference type="InterPro" id="IPR051081">
    <property type="entry name" value="HTH_MetalResp_TranReg"/>
</dbReference>
<dbReference type="Proteomes" id="UP000295606">
    <property type="component" value="Unassembled WGS sequence"/>
</dbReference>
<dbReference type="SMART" id="SM00418">
    <property type="entry name" value="HTH_ARSR"/>
    <property type="match status" value="1"/>
</dbReference>
<dbReference type="CDD" id="cd00090">
    <property type="entry name" value="HTH_ARSR"/>
    <property type="match status" value="1"/>
</dbReference>
<dbReference type="NCBIfam" id="NF033788">
    <property type="entry name" value="HTH_metalloreg"/>
    <property type="match status" value="1"/>
</dbReference>
<evidence type="ECO:0000256" key="1">
    <source>
        <dbReference type="ARBA" id="ARBA00023015"/>
    </source>
</evidence>
<evidence type="ECO:0000313" key="6">
    <source>
        <dbReference type="Proteomes" id="UP000295606"/>
    </source>
</evidence>
<dbReference type="InterPro" id="IPR036390">
    <property type="entry name" value="WH_DNA-bd_sf"/>
</dbReference>
<dbReference type="InterPro" id="IPR011991">
    <property type="entry name" value="ArsR-like_HTH"/>
</dbReference>
<dbReference type="PANTHER" id="PTHR33154">
    <property type="entry name" value="TRANSCRIPTIONAL REGULATOR, ARSR FAMILY"/>
    <property type="match status" value="1"/>
</dbReference>
<evidence type="ECO:0000256" key="3">
    <source>
        <dbReference type="ARBA" id="ARBA00023163"/>
    </source>
</evidence>
<dbReference type="PROSITE" id="PS50987">
    <property type="entry name" value="HTH_ARSR_2"/>
    <property type="match status" value="1"/>
</dbReference>
<dbReference type="AlphaFoldDB" id="A0A4R5LBK5"/>
<dbReference type="InterPro" id="IPR036388">
    <property type="entry name" value="WH-like_DNA-bd_sf"/>
</dbReference>
<dbReference type="Pfam" id="PF01022">
    <property type="entry name" value="HTH_5"/>
    <property type="match status" value="1"/>
</dbReference>
<keyword evidence="2" id="KW-0238">DNA-binding</keyword>
<dbReference type="PRINTS" id="PR00778">
    <property type="entry name" value="HTHARSR"/>
</dbReference>
<dbReference type="SUPFAM" id="SSF46785">
    <property type="entry name" value="Winged helix' DNA-binding domain"/>
    <property type="match status" value="1"/>
</dbReference>
<evidence type="ECO:0000256" key="2">
    <source>
        <dbReference type="ARBA" id="ARBA00023125"/>
    </source>
</evidence>
<dbReference type="EMBL" id="SMOD01000014">
    <property type="protein sequence ID" value="TDG06507.1"/>
    <property type="molecule type" value="Genomic_DNA"/>
</dbReference>
<comment type="caution">
    <text evidence="5">The sequence shown here is derived from an EMBL/GenBank/DDBJ whole genome shotgun (WGS) entry which is preliminary data.</text>
</comment>
<dbReference type="PANTHER" id="PTHR33154:SF33">
    <property type="entry name" value="TRANSCRIPTIONAL REPRESSOR SDPR"/>
    <property type="match status" value="1"/>
</dbReference>
<sequence length="104" mass="11660">MTTTDVFGAIANPTRRRILEMLRGGPRAAGEIASSFAVNRPAISEHLQVLRLAGLVTEQASGRQRLYGLNAGRLRELAEWLHPFEGYWEQRLDALTEILDKDTQ</sequence>
<keyword evidence="3" id="KW-0804">Transcription</keyword>
<evidence type="ECO:0000259" key="4">
    <source>
        <dbReference type="PROSITE" id="PS50987"/>
    </source>
</evidence>